<dbReference type="Proteomes" id="UP000053558">
    <property type="component" value="Unassembled WGS sequence"/>
</dbReference>
<dbReference type="PRINTS" id="PR00111">
    <property type="entry name" value="ABHYDROLASE"/>
</dbReference>
<feature type="domain" description="AB hydrolase-1" evidence="3">
    <location>
        <begin position="41"/>
        <end position="294"/>
    </location>
</feature>
<name>A0A5M3MNR1_CONPW</name>
<dbReference type="GO" id="GO:0008233">
    <property type="term" value="F:peptidase activity"/>
    <property type="evidence" value="ECO:0007669"/>
    <property type="project" value="InterPro"/>
</dbReference>
<keyword evidence="5" id="KW-1185">Reference proteome</keyword>
<dbReference type="Pfam" id="PF00561">
    <property type="entry name" value="Abhydrolase_1"/>
    <property type="match status" value="1"/>
</dbReference>
<keyword evidence="2" id="KW-0378">Hydrolase</keyword>
<dbReference type="InterPro" id="IPR029058">
    <property type="entry name" value="AB_hydrolase_fold"/>
</dbReference>
<evidence type="ECO:0000256" key="1">
    <source>
        <dbReference type="ARBA" id="ARBA00010088"/>
    </source>
</evidence>
<dbReference type="RefSeq" id="XP_007769544.1">
    <property type="nucleotide sequence ID" value="XM_007771354.1"/>
</dbReference>
<comment type="caution">
    <text evidence="4">The sequence shown here is derived from an EMBL/GenBank/DDBJ whole genome shotgun (WGS) entry which is preliminary data.</text>
</comment>
<comment type="similarity">
    <text evidence="1">Belongs to the peptidase S33 family.</text>
</comment>
<evidence type="ECO:0000313" key="4">
    <source>
        <dbReference type="EMBL" id="EIW80650.1"/>
    </source>
</evidence>
<accession>A0A5M3MNR1</accession>
<protein>
    <submittedName>
        <fullName evidence="4">Proline iminopeptidase</fullName>
    </submittedName>
</protein>
<dbReference type="InterPro" id="IPR005945">
    <property type="entry name" value="Pro_imino_pep"/>
</dbReference>
<dbReference type="KEGG" id="cput:CONPUDRAFT_90773"/>
<dbReference type="AlphaFoldDB" id="A0A5M3MNR1"/>
<dbReference type="PANTHER" id="PTHR43433:SF5">
    <property type="entry name" value="AB HYDROLASE-1 DOMAIN-CONTAINING PROTEIN"/>
    <property type="match status" value="1"/>
</dbReference>
<dbReference type="NCBIfam" id="TIGR01250">
    <property type="entry name" value="pro_imino_pep_2"/>
    <property type="match status" value="1"/>
</dbReference>
<evidence type="ECO:0000313" key="5">
    <source>
        <dbReference type="Proteomes" id="UP000053558"/>
    </source>
</evidence>
<sequence length="309" mass="34842">MATVRITEGTMDFDVPSVGKRCQTWYKIYGDLADHSRTPTIILHGGPGYPHYYVEPIAQTLATRLSSSAVIYDQLGCGNSTHLPDRNTKEDESFWTIHLFMDELNTLINHLGIQDGYNIIGHSWGGILATSFAVRKPAGLKSLVLISSPAHIGLFNSSLDRLVATLPATARDVIGRHKHKRSDSPDYKEGHMAFVKKFLCRLDETPEVIAKTMKSVREDPTVAHVMLGPSDYEVTGVLENHNVVDELHNISVPTLITNGWYDKVQDVAVEPYFRHIQKVKWVQFAESAHFPWLEEEEKFYNVLSSFLHI</sequence>
<dbReference type="InterPro" id="IPR000073">
    <property type="entry name" value="AB_hydrolase_1"/>
</dbReference>
<proteinExistence type="inferred from homology"/>
<gene>
    <name evidence="4" type="ORF">CONPUDRAFT_90773</name>
</gene>
<dbReference type="GO" id="GO:0006508">
    <property type="term" value="P:proteolysis"/>
    <property type="evidence" value="ECO:0007669"/>
    <property type="project" value="InterPro"/>
</dbReference>
<dbReference type="Gene3D" id="3.40.50.1820">
    <property type="entry name" value="alpha/beta hydrolase"/>
    <property type="match status" value="1"/>
</dbReference>
<dbReference type="OMA" id="NGPNEFH"/>
<dbReference type="InterPro" id="IPR002410">
    <property type="entry name" value="Peptidase_S33"/>
</dbReference>
<organism evidence="4 5">
    <name type="scientific">Coniophora puteana (strain RWD-64-598)</name>
    <name type="common">Brown rot fungus</name>
    <dbReference type="NCBI Taxonomy" id="741705"/>
    <lineage>
        <taxon>Eukaryota</taxon>
        <taxon>Fungi</taxon>
        <taxon>Dikarya</taxon>
        <taxon>Basidiomycota</taxon>
        <taxon>Agaricomycotina</taxon>
        <taxon>Agaricomycetes</taxon>
        <taxon>Agaricomycetidae</taxon>
        <taxon>Boletales</taxon>
        <taxon>Coniophorineae</taxon>
        <taxon>Coniophoraceae</taxon>
        <taxon>Coniophora</taxon>
    </lineage>
</organism>
<dbReference type="PANTHER" id="PTHR43433">
    <property type="entry name" value="HYDROLASE, ALPHA/BETA FOLD FAMILY PROTEIN"/>
    <property type="match status" value="1"/>
</dbReference>
<dbReference type="InterPro" id="IPR050471">
    <property type="entry name" value="AB_hydrolase"/>
</dbReference>
<dbReference type="PRINTS" id="PR00793">
    <property type="entry name" value="PROAMNOPTASE"/>
</dbReference>
<reference evidence="5" key="1">
    <citation type="journal article" date="2012" name="Science">
        <title>The Paleozoic origin of enzymatic lignin decomposition reconstructed from 31 fungal genomes.</title>
        <authorList>
            <person name="Floudas D."/>
            <person name="Binder M."/>
            <person name="Riley R."/>
            <person name="Barry K."/>
            <person name="Blanchette R.A."/>
            <person name="Henrissat B."/>
            <person name="Martinez A.T."/>
            <person name="Otillar R."/>
            <person name="Spatafora J.W."/>
            <person name="Yadav J.S."/>
            <person name="Aerts A."/>
            <person name="Benoit I."/>
            <person name="Boyd A."/>
            <person name="Carlson A."/>
            <person name="Copeland A."/>
            <person name="Coutinho P.M."/>
            <person name="de Vries R.P."/>
            <person name="Ferreira P."/>
            <person name="Findley K."/>
            <person name="Foster B."/>
            <person name="Gaskell J."/>
            <person name="Glotzer D."/>
            <person name="Gorecki P."/>
            <person name="Heitman J."/>
            <person name="Hesse C."/>
            <person name="Hori C."/>
            <person name="Igarashi K."/>
            <person name="Jurgens J.A."/>
            <person name="Kallen N."/>
            <person name="Kersten P."/>
            <person name="Kohler A."/>
            <person name="Kuees U."/>
            <person name="Kumar T.K.A."/>
            <person name="Kuo A."/>
            <person name="LaButti K."/>
            <person name="Larrondo L.F."/>
            <person name="Lindquist E."/>
            <person name="Ling A."/>
            <person name="Lombard V."/>
            <person name="Lucas S."/>
            <person name="Lundell T."/>
            <person name="Martin R."/>
            <person name="McLaughlin D.J."/>
            <person name="Morgenstern I."/>
            <person name="Morin E."/>
            <person name="Murat C."/>
            <person name="Nagy L.G."/>
            <person name="Nolan M."/>
            <person name="Ohm R.A."/>
            <person name="Patyshakuliyeva A."/>
            <person name="Rokas A."/>
            <person name="Ruiz-Duenas F.J."/>
            <person name="Sabat G."/>
            <person name="Salamov A."/>
            <person name="Samejima M."/>
            <person name="Schmutz J."/>
            <person name="Slot J.C."/>
            <person name="St John F."/>
            <person name="Stenlid J."/>
            <person name="Sun H."/>
            <person name="Sun S."/>
            <person name="Syed K."/>
            <person name="Tsang A."/>
            <person name="Wiebenga A."/>
            <person name="Young D."/>
            <person name="Pisabarro A."/>
            <person name="Eastwood D.C."/>
            <person name="Martin F."/>
            <person name="Cullen D."/>
            <person name="Grigoriev I.V."/>
            <person name="Hibbett D.S."/>
        </authorList>
    </citation>
    <scope>NUCLEOTIDE SEQUENCE [LARGE SCALE GENOMIC DNA]</scope>
    <source>
        <strain evidence="5">RWD-64-598 SS2</strain>
    </source>
</reference>
<evidence type="ECO:0000256" key="2">
    <source>
        <dbReference type="ARBA" id="ARBA00022801"/>
    </source>
</evidence>
<dbReference type="GeneID" id="19211412"/>
<dbReference type="PIRSF" id="PIRSF005539">
    <property type="entry name" value="Pept_S33_TRI_F1"/>
    <property type="match status" value="1"/>
</dbReference>
<dbReference type="OrthoDB" id="190201at2759"/>
<evidence type="ECO:0000259" key="3">
    <source>
        <dbReference type="Pfam" id="PF00561"/>
    </source>
</evidence>
<dbReference type="EMBL" id="JH711579">
    <property type="protein sequence ID" value="EIW80650.1"/>
    <property type="molecule type" value="Genomic_DNA"/>
</dbReference>
<dbReference type="SUPFAM" id="SSF53474">
    <property type="entry name" value="alpha/beta-Hydrolases"/>
    <property type="match status" value="1"/>
</dbReference>